<dbReference type="Pfam" id="PF13732">
    <property type="entry name" value="DrrA1-3_C"/>
    <property type="match status" value="1"/>
</dbReference>
<dbReference type="SUPFAM" id="SSF52540">
    <property type="entry name" value="P-loop containing nucleoside triphosphate hydrolases"/>
    <property type="match status" value="1"/>
</dbReference>
<dbReference type="GO" id="GO:0016887">
    <property type="term" value="F:ATP hydrolysis activity"/>
    <property type="evidence" value="ECO:0007669"/>
    <property type="project" value="InterPro"/>
</dbReference>
<keyword evidence="4" id="KW-0547">Nucleotide-binding</keyword>
<dbReference type="PROSITE" id="PS00211">
    <property type="entry name" value="ABC_TRANSPORTER_1"/>
    <property type="match status" value="1"/>
</dbReference>
<evidence type="ECO:0000259" key="8">
    <source>
        <dbReference type="PROSITE" id="PS50893"/>
    </source>
</evidence>
<dbReference type="InterPro" id="IPR050763">
    <property type="entry name" value="ABC_transporter_ATP-binding"/>
</dbReference>
<dbReference type="OrthoDB" id="9804819at2"/>
<reference evidence="9 10" key="1">
    <citation type="submission" date="2017-04" db="EMBL/GenBank/DDBJ databases">
        <authorList>
            <person name="Afonso C.L."/>
            <person name="Miller P.J."/>
            <person name="Scott M.A."/>
            <person name="Spackman E."/>
            <person name="Goraichik I."/>
            <person name="Dimitrov K.M."/>
            <person name="Suarez D.L."/>
            <person name="Swayne D.E."/>
        </authorList>
    </citation>
    <scope>NUCLEOTIDE SEQUENCE [LARGE SCALE GENOMIC DNA]</scope>
    <source>
        <strain evidence="9 10">ToBE</strain>
    </source>
</reference>
<dbReference type="SMART" id="SM00382">
    <property type="entry name" value="AAA"/>
    <property type="match status" value="1"/>
</dbReference>
<dbReference type="PANTHER" id="PTHR42711:SF18">
    <property type="entry name" value="ABC TRANSPORTER, ATP-BINDING PROTEIN"/>
    <property type="match status" value="1"/>
</dbReference>
<evidence type="ECO:0000313" key="9">
    <source>
        <dbReference type="EMBL" id="SMB99601.1"/>
    </source>
</evidence>
<dbReference type="PANTHER" id="PTHR42711">
    <property type="entry name" value="ABC TRANSPORTER ATP-BINDING PROTEIN"/>
    <property type="match status" value="1"/>
</dbReference>
<dbReference type="GO" id="GO:0005886">
    <property type="term" value="C:plasma membrane"/>
    <property type="evidence" value="ECO:0007669"/>
    <property type="project" value="UniProtKB-SubCell"/>
</dbReference>
<evidence type="ECO:0000313" key="10">
    <source>
        <dbReference type="Proteomes" id="UP000192569"/>
    </source>
</evidence>
<dbReference type="Pfam" id="PF00005">
    <property type="entry name" value="ABC_tran"/>
    <property type="match status" value="1"/>
</dbReference>
<evidence type="ECO:0000256" key="2">
    <source>
        <dbReference type="ARBA" id="ARBA00022448"/>
    </source>
</evidence>
<dbReference type="PROSITE" id="PS50893">
    <property type="entry name" value="ABC_TRANSPORTER_2"/>
    <property type="match status" value="1"/>
</dbReference>
<dbReference type="RefSeq" id="WP_084666656.1">
    <property type="nucleotide sequence ID" value="NZ_LT838272.1"/>
</dbReference>
<evidence type="ECO:0000256" key="5">
    <source>
        <dbReference type="ARBA" id="ARBA00022840"/>
    </source>
</evidence>
<keyword evidence="2" id="KW-0813">Transport</keyword>
<dbReference type="InterPro" id="IPR025302">
    <property type="entry name" value="DrrA1/2-like_C"/>
</dbReference>
<feature type="domain" description="ABC transporter" evidence="8">
    <location>
        <begin position="5"/>
        <end position="235"/>
    </location>
</feature>
<evidence type="ECO:0000256" key="6">
    <source>
        <dbReference type="ARBA" id="ARBA00022967"/>
    </source>
</evidence>
<dbReference type="InterPro" id="IPR003593">
    <property type="entry name" value="AAA+_ATPase"/>
</dbReference>
<evidence type="ECO:0000256" key="7">
    <source>
        <dbReference type="ARBA" id="ARBA00023136"/>
    </source>
</evidence>
<keyword evidence="6" id="KW-1278">Translocase</keyword>
<dbReference type="EMBL" id="LT838272">
    <property type="protein sequence ID" value="SMB99601.1"/>
    <property type="molecule type" value="Genomic_DNA"/>
</dbReference>
<protein>
    <submittedName>
        <fullName evidence="9">ABC-2 type transport system ATP-binding protein</fullName>
    </submittedName>
</protein>
<dbReference type="GO" id="GO:0005524">
    <property type="term" value="F:ATP binding"/>
    <property type="evidence" value="ECO:0007669"/>
    <property type="project" value="UniProtKB-KW"/>
</dbReference>
<evidence type="ECO:0000256" key="1">
    <source>
        <dbReference type="ARBA" id="ARBA00004236"/>
    </source>
</evidence>
<dbReference type="FunFam" id="3.40.50.300:FF:000589">
    <property type="entry name" value="ABC transporter, ATP-binding subunit"/>
    <property type="match status" value="1"/>
</dbReference>
<comment type="subcellular location">
    <subcellularLocation>
        <location evidence="1">Cell membrane</location>
    </subcellularLocation>
</comment>
<dbReference type="Proteomes" id="UP000192569">
    <property type="component" value="Chromosome I"/>
</dbReference>
<evidence type="ECO:0000256" key="3">
    <source>
        <dbReference type="ARBA" id="ARBA00022475"/>
    </source>
</evidence>
<keyword evidence="5 9" id="KW-0067">ATP-binding</keyword>
<gene>
    <name evidence="9" type="ORF">SAMN00808754_2988</name>
</gene>
<keyword evidence="7" id="KW-0472">Membrane</keyword>
<evidence type="ECO:0000256" key="4">
    <source>
        <dbReference type="ARBA" id="ARBA00022741"/>
    </source>
</evidence>
<accession>A0A1W1W2I2</accession>
<proteinExistence type="predicted"/>
<dbReference type="InterPro" id="IPR027417">
    <property type="entry name" value="P-loop_NTPase"/>
</dbReference>
<dbReference type="Gene3D" id="3.40.50.300">
    <property type="entry name" value="P-loop containing nucleotide triphosphate hydrolases"/>
    <property type="match status" value="1"/>
</dbReference>
<dbReference type="STRING" id="698762.SAMN00808754_2988"/>
<keyword evidence="10" id="KW-1185">Reference proteome</keyword>
<dbReference type="InterPro" id="IPR003439">
    <property type="entry name" value="ABC_transporter-like_ATP-bd"/>
</dbReference>
<organism evidence="9 10">
    <name type="scientific">Thermanaeromonas toyohensis ToBE</name>
    <dbReference type="NCBI Taxonomy" id="698762"/>
    <lineage>
        <taxon>Bacteria</taxon>
        <taxon>Bacillati</taxon>
        <taxon>Bacillota</taxon>
        <taxon>Clostridia</taxon>
        <taxon>Neomoorellales</taxon>
        <taxon>Neomoorellaceae</taxon>
        <taxon>Thermanaeromonas</taxon>
    </lineage>
</organism>
<dbReference type="AlphaFoldDB" id="A0A1W1W2I2"/>
<dbReference type="InterPro" id="IPR017871">
    <property type="entry name" value="ABC_transporter-like_CS"/>
</dbReference>
<keyword evidence="3" id="KW-1003">Cell membrane</keyword>
<sequence>MQEVIRVENLTKRFGQVVAVNSVTFSIKVGEIFGVLGPNGAGKTTLVRLLNGVLTPSGGRALVIGLDPVTQGTKVRKLTGVLTEAPAVYERLTARENLLFFGALYQVPPTVLPRRVEKLLATFGLSERADDKVGAFSKGMKQRLALARTLIHDPPLLFLDEPTAGLDPEVSHQVNELIKDLKQSGHTVFLCTHNLAEAQHLCDRVAVLNRGHLLALGTPVELERKLWPASWVDLELWALPPENLISSLRAIPGVKEVVLNHTHLAVQVNRRERIPYIVAEVARRGGQILRVNPRERSLEEIYLELQQRYIAQAGLDGSGRENKEKVVKG</sequence>
<name>A0A1W1W2I2_9FIRM</name>